<dbReference type="WBParaSite" id="Csp11.Scaffold408.g979.t1">
    <property type="protein sequence ID" value="Csp11.Scaffold408.g979.t1"/>
    <property type="gene ID" value="Csp11.Scaffold408.g979"/>
</dbReference>
<sequence length="369" mass="44449">MEFENSYNESGRNACEEHLRKQSFENEKELEYMRKNRNEQLYLIDDRRRFESTYYYDLGYFDGISFRPDIKEEEEVKEDIEELEDHTYCKRRKPKRNLYPNAADIGKKHVERHTCTVCFELQRAALVRDIYAHEEKMLIMVSRVLQGMIIVEKTNVFMKRRYSPCCHFHFFEAIDVIYKFLNIEKHSKIVKAETKKLEKLMEIVRKVYAEVSTIQQLDDVMYRFQAKYWDFMENCDEITSTPEPLKPPEVIHFPAADTVNSENNDELEPHHYCIYCSELQPDRILAQLTTQKERLVILYLLRGFFTFEQARSQMKKEIFICHSHFSQIIQDVKRIMRFPMESVRVIMVTINALCQDIDDDQFYEILDFL</sequence>
<dbReference type="Proteomes" id="UP000095282">
    <property type="component" value="Unplaced"/>
</dbReference>
<keyword evidence="2" id="KW-1185">Reference proteome</keyword>
<dbReference type="PANTHER" id="PTHR22716">
    <property type="entry name" value="ETS CLASS TRANSCRIPTION FACTOR-RELATED-RELATED"/>
    <property type="match status" value="1"/>
</dbReference>
<dbReference type="GO" id="GO:0040027">
    <property type="term" value="P:negative regulation of vulval development"/>
    <property type="evidence" value="ECO:0007669"/>
    <property type="project" value="InterPro"/>
</dbReference>
<name>A0A1I7SZD6_9PELO</name>
<evidence type="ECO:0000313" key="2">
    <source>
        <dbReference type="Proteomes" id="UP000095282"/>
    </source>
</evidence>
<organism evidence="2 3">
    <name type="scientific">Caenorhabditis tropicalis</name>
    <dbReference type="NCBI Taxonomy" id="1561998"/>
    <lineage>
        <taxon>Eukaryota</taxon>
        <taxon>Metazoa</taxon>
        <taxon>Ecdysozoa</taxon>
        <taxon>Nematoda</taxon>
        <taxon>Chromadorea</taxon>
        <taxon>Rhabditida</taxon>
        <taxon>Rhabditina</taxon>
        <taxon>Rhabditomorpha</taxon>
        <taxon>Rhabditoidea</taxon>
        <taxon>Rhabditidae</taxon>
        <taxon>Peloderinae</taxon>
        <taxon>Caenorhabditis</taxon>
    </lineage>
</organism>
<evidence type="ECO:0000313" key="3">
    <source>
        <dbReference type="WBParaSite" id="Csp11.Scaffold408.g979.t1"/>
    </source>
</evidence>
<proteinExistence type="predicted"/>
<dbReference type="STRING" id="1561998.A0A1I7SZD6"/>
<feature type="domain" description="Lin-15A/B-like" evidence="1">
    <location>
        <begin position="113"/>
        <end position="232"/>
    </location>
</feature>
<dbReference type="InterPro" id="IPR040129">
    <property type="entry name" value="Lin-15B-like"/>
</dbReference>
<reference evidence="3" key="1">
    <citation type="submission" date="2016-11" db="UniProtKB">
        <authorList>
            <consortium name="WormBaseParasite"/>
        </authorList>
    </citation>
    <scope>IDENTIFICATION</scope>
</reference>
<protein>
    <submittedName>
        <fullName evidence="3">C2H2-type domain-containing protein</fullName>
    </submittedName>
</protein>
<evidence type="ECO:0000259" key="1">
    <source>
        <dbReference type="Pfam" id="PF25375"/>
    </source>
</evidence>
<dbReference type="InterPro" id="IPR057432">
    <property type="entry name" value="Lin-15A/B-like_dom"/>
</dbReference>
<dbReference type="AlphaFoldDB" id="A0A1I7SZD6"/>
<feature type="domain" description="Lin-15A/B-like" evidence="1">
    <location>
        <begin position="271"/>
        <end position="366"/>
    </location>
</feature>
<accession>A0A1I7SZD6</accession>
<dbReference type="Pfam" id="PF25375">
    <property type="entry name" value="Lin-15B"/>
    <property type="match status" value="2"/>
</dbReference>